<dbReference type="Proteomes" id="UP000032578">
    <property type="component" value="Unassembled WGS sequence"/>
</dbReference>
<comment type="caution">
    <text evidence="3">The sequence shown here is derived from an EMBL/GenBank/DDBJ whole genome shotgun (WGS) entry which is preliminary data.</text>
</comment>
<feature type="transmembrane region" description="Helical" evidence="1">
    <location>
        <begin position="37"/>
        <end position="60"/>
    </location>
</feature>
<feature type="domain" description="2TM" evidence="2">
    <location>
        <begin position="26"/>
        <end position="106"/>
    </location>
</feature>
<sequence length="113" mass="13335">MENKDMQPYNSAFKNNEFIKEEAYLRAKEKVKKIVGFYWHLAVFIVVNAFIIITIVVNGGGLWSFGTWATPLFWGIGLLFHFLGVFGVTFLFGKDWEERKIREFMEKDKTNWE</sequence>
<dbReference type="STRING" id="1435349.PW52_11910"/>
<dbReference type="AlphaFoldDB" id="A0A0D7W7E4"/>
<evidence type="ECO:0000256" key="1">
    <source>
        <dbReference type="SAM" id="Phobius"/>
    </source>
</evidence>
<dbReference type="PATRIC" id="fig|1435349.4.peg.3378"/>
<feature type="transmembrane region" description="Helical" evidence="1">
    <location>
        <begin position="72"/>
        <end position="92"/>
    </location>
</feature>
<keyword evidence="1" id="KW-0812">Transmembrane</keyword>
<keyword evidence="1" id="KW-0472">Membrane</keyword>
<gene>
    <name evidence="3" type="ORF">PW52_11910</name>
</gene>
<dbReference type="RefSeq" id="WP_044633184.1">
    <property type="nucleotide sequence ID" value="NZ_JTDW01000008.1"/>
</dbReference>
<accession>A0A0D7W7E4</accession>
<reference evidence="3 4" key="1">
    <citation type="submission" date="2014-11" db="EMBL/GenBank/DDBJ databases">
        <title>Tamlana sedimentorum sp. nov., isolated from shallow sand sediments of the Sea of Japan.</title>
        <authorList>
            <person name="Romanenko L.A."/>
        </authorList>
    </citation>
    <scope>NUCLEOTIDE SEQUENCE [LARGE SCALE GENOMIC DNA]</scope>
    <source>
        <strain evidence="3 4">JCM 19808</strain>
    </source>
</reference>
<dbReference type="Pfam" id="PF13239">
    <property type="entry name" value="2TM"/>
    <property type="match status" value="1"/>
</dbReference>
<proteinExistence type="predicted"/>
<evidence type="ECO:0000313" key="3">
    <source>
        <dbReference type="EMBL" id="KJD35055.1"/>
    </source>
</evidence>
<keyword evidence="1" id="KW-1133">Transmembrane helix</keyword>
<protein>
    <recommendedName>
        <fullName evidence="2">2TM domain-containing protein</fullName>
    </recommendedName>
</protein>
<dbReference type="EMBL" id="JTDW01000008">
    <property type="protein sequence ID" value="KJD35055.1"/>
    <property type="molecule type" value="Genomic_DNA"/>
</dbReference>
<dbReference type="OrthoDB" id="1495672at2"/>
<evidence type="ECO:0000259" key="2">
    <source>
        <dbReference type="Pfam" id="PF13239"/>
    </source>
</evidence>
<organism evidence="3 4">
    <name type="scientific">Neotamlana sedimentorum</name>
    <dbReference type="NCBI Taxonomy" id="1435349"/>
    <lineage>
        <taxon>Bacteria</taxon>
        <taxon>Pseudomonadati</taxon>
        <taxon>Bacteroidota</taxon>
        <taxon>Flavobacteriia</taxon>
        <taxon>Flavobacteriales</taxon>
        <taxon>Flavobacteriaceae</taxon>
        <taxon>Neotamlana</taxon>
    </lineage>
</organism>
<keyword evidence="4" id="KW-1185">Reference proteome</keyword>
<name>A0A0D7W7E4_9FLAO</name>
<dbReference type="InterPro" id="IPR025698">
    <property type="entry name" value="2TM_dom"/>
</dbReference>
<evidence type="ECO:0000313" key="4">
    <source>
        <dbReference type="Proteomes" id="UP000032578"/>
    </source>
</evidence>